<name>T0Q017_SAPDV</name>
<dbReference type="RefSeq" id="XP_008615357.1">
    <property type="nucleotide sequence ID" value="XM_008617135.1"/>
</dbReference>
<protein>
    <submittedName>
        <fullName evidence="1">Uncharacterized protein</fullName>
    </submittedName>
</protein>
<dbReference type="GeneID" id="19951836"/>
<dbReference type="AlphaFoldDB" id="T0Q017"/>
<dbReference type="OrthoDB" id="10420185at2759"/>
<proteinExistence type="predicted"/>
<dbReference type="Proteomes" id="UP000030762">
    <property type="component" value="Unassembled WGS sequence"/>
</dbReference>
<sequence length="301" mass="32303">MVAPFPGPVLADWSDFAAWKRGFLGAAATRGLRELYTANDPAVPAIDACISPARGAALHAAAEIAVPPVPHGLSLATFGEAVLARAHAIVAHVADAMQAEATAVQARSMAAAVAFLLSALSPHLRDELDDGKSPSVLWAEVHAKGYVLMDDCRLFGHLEVVRLAGNDALPDDLTTLEEHIQRYVDVIFVPSHGSDARLVAAADRLKVTLLCNACPPAMADVFETWRTDEPAWDYTYMRRRLVEYWALQRLGRQNATPPKAGIRHATVDSTATDATFSPSSATTAIVRDVGASQGMQYRLTI</sequence>
<evidence type="ECO:0000313" key="2">
    <source>
        <dbReference type="Proteomes" id="UP000030762"/>
    </source>
</evidence>
<reference evidence="1 2" key="1">
    <citation type="submission" date="2012-04" db="EMBL/GenBank/DDBJ databases">
        <title>The Genome Sequence of Saprolegnia declina VS20.</title>
        <authorList>
            <consortium name="The Broad Institute Genome Sequencing Platform"/>
            <person name="Russ C."/>
            <person name="Nusbaum C."/>
            <person name="Tyler B."/>
            <person name="van West P."/>
            <person name="Dieguez-Uribeondo J."/>
            <person name="de Bruijn I."/>
            <person name="Tripathy S."/>
            <person name="Jiang R."/>
            <person name="Young S.K."/>
            <person name="Zeng Q."/>
            <person name="Gargeya S."/>
            <person name="Fitzgerald M."/>
            <person name="Haas B."/>
            <person name="Abouelleil A."/>
            <person name="Alvarado L."/>
            <person name="Arachchi H.M."/>
            <person name="Berlin A."/>
            <person name="Chapman S.B."/>
            <person name="Goldberg J."/>
            <person name="Griggs A."/>
            <person name="Gujja S."/>
            <person name="Hansen M."/>
            <person name="Howarth C."/>
            <person name="Imamovic A."/>
            <person name="Larimer J."/>
            <person name="McCowen C."/>
            <person name="Montmayeur A."/>
            <person name="Murphy C."/>
            <person name="Neiman D."/>
            <person name="Pearson M."/>
            <person name="Priest M."/>
            <person name="Roberts A."/>
            <person name="Saif S."/>
            <person name="Shea T."/>
            <person name="Sisk P."/>
            <person name="Sykes S."/>
            <person name="Wortman J."/>
            <person name="Nusbaum C."/>
            <person name="Birren B."/>
        </authorList>
    </citation>
    <scope>NUCLEOTIDE SEQUENCE [LARGE SCALE GENOMIC DNA]</scope>
    <source>
        <strain evidence="1 2">VS20</strain>
    </source>
</reference>
<organism evidence="1 2">
    <name type="scientific">Saprolegnia diclina (strain VS20)</name>
    <dbReference type="NCBI Taxonomy" id="1156394"/>
    <lineage>
        <taxon>Eukaryota</taxon>
        <taxon>Sar</taxon>
        <taxon>Stramenopiles</taxon>
        <taxon>Oomycota</taxon>
        <taxon>Saprolegniomycetes</taxon>
        <taxon>Saprolegniales</taxon>
        <taxon>Saprolegniaceae</taxon>
        <taxon>Saprolegnia</taxon>
    </lineage>
</organism>
<dbReference type="EMBL" id="JH767170">
    <property type="protein sequence ID" value="EQC31184.1"/>
    <property type="molecule type" value="Genomic_DNA"/>
</dbReference>
<accession>T0Q017</accession>
<keyword evidence="2" id="KW-1185">Reference proteome</keyword>
<dbReference type="OMA" id="MANICEA"/>
<gene>
    <name evidence="1" type="ORF">SDRG_11109</name>
</gene>
<dbReference type="VEuPathDB" id="FungiDB:SDRG_11109"/>
<dbReference type="InParanoid" id="T0Q017"/>
<evidence type="ECO:0000313" key="1">
    <source>
        <dbReference type="EMBL" id="EQC31184.1"/>
    </source>
</evidence>